<dbReference type="GO" id="GO:0005789">
    <property type="term" value="C:endoplasmic reticulum membrane"/>
    <property type="evidence" value="ECO:0000318"/>
    <property type="project" value="GO_Central"/>
</dbReference>
<evidence type="ECO:0000256" key="8">
    <source>
        <dbReference type="SAM" id="MobiDB-lite"/>
    </source>
</evidence>
<dbReference type="EnsemblMetazoa" id="PPA20340.1">
    <property type="protein sequence ID" value="PPA20340.1"/>
    <property type="gene ID" value="WBGene00109894"/>
</dbReference>
<feature type="transmembrane region" description="Helical" evidence="9">
    <location>
        <begin position="263"/>
        <end position="283"/>
    </location>
</feature>
<feature type="transmembrane region" description="Helical" evidence="9">
    <location>
        <begin position="161"/>
        <end position="180"/>
    </location>
</feature>
<dbReference type="GO" id="GO:0005794">
    <property type="term" value="C:Golgi apparatus"/>
    <property type="evidence" value="ECO:0000318"/>
    <property type="project" value="GO_Central"/>
</dbReference>
<dbReference type="InterPro" id="IPR014472">
    <property type="entry name" value="CHOPT"/>
</dbReference>
<dbReference type="PANTHER" id="PTHR10414:SF41">
    <property type="entry name" value="CHOLINE_ETHANOLAMINEPHOSPHOTRANSFERASE 1-LIKE"/>
    <property type="match status" value="1"/>
</dbReference>
<feature type="transmembrane region" description="Helical" evidence="9">
    <location>
        <begin position="127"/>
        <end position="149"/>
    </location>
</feature>
<evidence type="ECO:0000313" key="11">
    <source>
        <dbReference type="Proteomes" id="UP000005239"/>
    </source>
</evidence>
<evidence type="ECO:0000256" key="3">
    <source>
        <dbReference type="ARBA" id="ARBA00022679"/>
    </source>
</evidence>
<evidence type="ECO:0000256" key="1">
    <source>
        <dbReference type="ARBA" id="ARBA00004370"/>
    </source>
</evidence>
<dbReference type="InterPro" id="IPR000462">
    <property type="entry name" value="CDP-OH_P_trans"/>
</dbReference>
<feature type="transmembrane region" description="Helical" evidence="9">
    <location>
        <begin position="576"/>
        <end position="594"/>
    </location>
</feature>
<protein>
    <submittedName>
        <fullName evidence="10">Cept-1</fullName>
    </submittedName>
</protein>
<dbReference type="AlphaFoldDB" id="A0A2A6CV06"/>
<dbReference type="PANTHER" id="PTHR10414">
    <property type="entry name" value="ETHANOLAMINEPHOSPHOTRANSFERASE"/>
    <property type="match status" value="1"/>
</dbReference>
<accession>A0A8R1YG15</accession>
<keyword evidence="5 9" id="KW-1133">Transmembrane helix</keyword>
<dbReference type="GO" id="GO:0004930">
    <property type="term" value="F:G protein-coupled receptor activity"/>
    <property type="evidence" value="ECO:0007669"/>
    <property type="project" value="InterPro"/>
</dbReference>
<dbReference type="GO" id="GO:0004307">
    <property type="term" value="F:ethanolaminephosphotransferase activity"/>
    <property type="evidence" value="ECO:0000318"/>
    <property type="project" value="GO_Central"/>
</dbReference>
<feature type="transmembrane region" description="Helical" evidence="9">
    <location>
        <begin position="42"/>
        <end position="67"/>
    </location>
</feature>
<evidence type="ECO:0000256" key="7">
    <source>
        <dbReference type="RuleBase" id="RU003750"/>
    </source>
</evidence>
<evidence type="ECO:0000256" key="2">
    <source>
        <dbReference type="ARBA" id="ARBA00010441"/>
    </source>
</evidence>
<keyword evidence="6 9" id="KW-0472">Membrane</keyword>
<comment type="similarity">
    <text evidence="2 7">Belongs to the CDP-alcohol phosphatidyltransferase class-I family.</text>
</comment>
<dbReference type="PRINTS" id="PR00237">
    <property type="entry name" value="GPCRRHODOPSN"/>
</dbReference>
<dbReference type="InterPro" id="IPR017452">
    <property type="entry name" value="GPCR_Rhodpsn_7TM"/>
</dbReference>
<feature type="transmembrane region" description="Helical" evidence="9">
    <location>
        <begin position="213"/>
        <end position="235"/>
    </location>
</feature>
<dbReference type="GO" id="GO:0004142">
    <property type="term" value="F:diacylglycerol cholinephosphotransferase activity"/>
    <property type="evidence" value="ECO:0000318"/>
    <property type="project" value="GO_Central"/>
</dbReference>
<feature type="transmembrane region" description="Helical" evidence="9">
    <location>
        <begin position="643"/>
        <end position="663"/>
    </location>
</feature>
<feature type="transmembrane region" description="Helical" evidence="9">
    <location>
        <begin position="794"/>
        <end position="813"/>
    </location>
</feature>
<feature type="transmembrane region" description="Helical" evidence="9">
    <location>
        <begin position="761"/>
        <end position="782"/>
    </location>
</feature>
<feature type="transmembrane region" description="Helical" evidence="9">
    <location>
        <begin position="731"/>
        <end position="755"/>
    </location>
</feature>
<reference evidence="11" key="1">
    <citation type="journal article" date="2008" name="Nat. Genet.">
        <title>The Pristionchus pacificus genome provides a unique perspective on nematode lifestyle and parasitism.</title>
        <authorList>
            <person name="Dieterich C."/>
            <person name="Clifton S.W."/>
            <person name="Schuster L.N."/>
            <person name="Chinwalla A."/>
            <person name="Delehaunty K."/>
            <person name="Dinkelacker I."/>
            <person name="Fulton L."/>
            <person name="Fulton R."/>
            <person name="Godfrey J."/>
            <person name="Minx P."/>
            <person name="Mitreva M."/>
            <person name="Roeseler W."/>
            <person name="Tian H."/>
            <person name="Witte H."/>
            <person name="Yang S.P."/>
            <person name="Wilson R.K."/>
            <person name="Sommer R.J."/>
        </authorList>
    </citation>
    <scope>NUCLEOTIDE SEQUENCE [LARGE SCALE GENOMIC DNA]</scope>
    <source>
        <strain evidence="11">PS312</strain>
    </source>
</reference>
<dbReference type="Gene3D" id="1.20.1070.10">
    <property type="entry name" value="Rhodopsin 7-helix transmembrane proteins"/>
    <property type="match status" value="1"/>
</dbReference>
<feature type="compositionally biased region" description="Polar residues" evidence="8">
    <location>
        <begin position="431"/>
        <end position="441"/>
    </location>
</feature>
<gene>
    <name evidence="10" type="primary">WBGene00109894</name>
</gene>
<evidence type="ECO:0000256" key="9">
    <source>
        <dbReference type="SAM" id="Phobius"/>
    </source>
</evidence>
<evidence type="ECO:0000256" key="6">
    <source>
        <dbReference type="ARBA" id="ARBA00023136"/>
    </source>
</evidence>
<feature type="transmembrane region" description="Helical" evidence="9">
    <location>
        <begin position="303"/>
        <end position="324"/>
    </location>
</feature>
<reference evidence="10" key="2">
    <citation type="submission" date="2022-06" db="UniProtKB">
        <authorList>
            <consortium name="EnsemblMetazoa"/>
        </authorList>
    </citation>
    <scope>IDENTIFICATION</scope>
    <source>
        <strain evidence="10">PS312</strain>
    </source>
</reference>
<proteinExistence type="inferred from homology"/>
<feature type="region of interest" description="Disordered" evidence="8">
    <location>
        <begin position="405"/>
        <end position="441"/>
    </location>
</feature>
<keyword evidence="3 7" id="KW-0808">Transferase</keyword>
<comment type="subcellular location">
    <subcellularLocation>
        <location evidence="1">Membrane</location>
    </subcellularLocation>
</comment>
<dbReference type="GO" id="GO:0006646">
    <property type="term" value="P:phosphatidylethanolamine biosynthetic process"/>
    <property type="evidence" value="ECO:0000318"/>
    <property type="project" value="GO_Central"/>
</dbReference>
<sequence length="869" mass="97795">MSLNSTGNATGNYTDLVSLLDPEKSKEQVDWERDPIAVWMDVFTHICSIIMIVLAVIALVVNLYLLICSRYLRRPIGVNLRLCVSLTASDALCASFYILTFMMNVFIPGSMSMCFILLIEVGKYSTFFASVFTLLALALNHYVGIVYPLRRHAITPRTVRFAMAMAYIVPFVFFVALFSIHPGGFRSGDNAFQFFNPEGCSGADIFRSAHFRWVVVLPFIFVILTLSFLYIHILVHMGRSQKDPLLQSTAKSNNTKRSSNRKLLVTLVLLAGSACVGWLPTVIQFMITCDSCLLPLRLKARAILGAVSMFLHIAKLILDAFIYSSRLIEIKYSMFIFCDMFKNRVRKLFGMRYTNPTLPSEFTRYLSETKENRSMRRKHTAMLSLSPKSEPVAKRASSVVMMGSNGKNHEIPLPHRSNTLHVREPTRPTRKTSSPSQTHSADNAYLIGKRREMGEYRALPSLARHFFPMPPKRSVAKASSPAPVGGPTQFQRFCQWYVKSDCHLTSEEMQRLGDHKYSAVDTSYLDELCMKRFWESVVPLCPLWLAPNLITLIGLVINLGTCLILSYFSYSARESAPSWAYAVAALGLFLYQTLDAIDGKQARRTNSSSPLGELFDHGCDAVSQVFVTLNICYALSLGQVDGAVIIVNVISVVIFYCAHWSTYCTGQLRFARAEFPSRLQTGLTLNGFTMGFGITVRYVTVFGSLITSLFQVYKYLNIIFSEGVGKNGSTVADTSVLFPLFPLLLVCIPFCMIFARADSDVIVENVTLFCIAFGAVSSKMAMRVVVAHMSKSELILWDWIFLAPIMIMINQYYDYPFDELNVIIFATIYAWASLLVFSVMICRQFCEYLNINCFVLGPRNPPAKNNKRH</sequence>
<accession>A0A2A6CV06</accession>
<dbReference type="Pfam" id="PF01066">
    <property type="entry name" value="CDP-OH_P_transf"/>
    <property type="match status" value="1"/>
</dbReference>
<keyword evidence="11" id="KW-1185">Reference proteome</keyword>
<dbReference type="InterPro" id="IPR048254">
    <property type="entry name" value="CDP_ALCOHOL_P_TRANSF_CS"/>
</dbReference>
<name>A0A2A6CV06_PRIPA</name>
<dbReference type="PROSITE" id="PS50262">
    <property type="entry name" value="G_PROTEIN_RECEP_F1_2"/>
    <property type="match status" value="1"/>
</dbReference>
<feature type="transmembrane region" description="Helical" evidence="9">
    <location>
        <begin position="549"/>
        <end position="570"/>
    </location>
</feature>
<dbReference type="PROSITE" id="PS00379">
    <property type="entry name" value="CDP_ALCOHOL_P_TRANSF"/>
    <property type="match status" value="1"/>
</dbReference>
<evidence type="ECO:0000256" key="4">
    <source>
        <dbReference type="ARBA" id="ARBA00022692"/>
    </source>
</evidence>
<dbReference type="CDD" id="cd00637">
    <property type="entry name" value="7tm_classA_rhodopsin-like"/>
    <property type="match status" value="1"/>
</dbReference>
<dbReference type="InterPro" id="IPR000276">
    <property type="entry name" value="GPCR_Rhodpsn"/>
</dbReference>
<dbReference type="SUPFAM" id="SSF81321">
    <property type="entry name" value="Family A G protein-coupled receptor-like"/>
    <property type="match status" value="1"/>
</dbReference>
<organism evidence="10 11">
    <name type="scientific">Pristionchus pacificus</name>
    <name type="common">Parasitic nematode worm</name>
    <dbReference type="NCBI Taxonomy" id="54126"/>
    <lineage>
        <taxon>Eukaryota</taxon>
        <taxon>Metazoa</taxon>
        <taxon>Ecdysozoa</taxon>
        <taxon>Nematoda</taxon>
        <taxon>Chromadorea</taxon>
        <taxon>Rhabditida</taxon>
        <taxon>Rhabditina</taxon>
        <taxon>Diplogasteromorpha</taxon>
        <taxon>Diplogasteroidea</taxon>
        <taxon>Neodiplogasteridae</taxon>
        <taxon>Pristionchus</taxon>
    </lineage>
</organism>
<dbReference type="Proteomes" id="UP000005239">
    <property type="component" value="Unassembled WGS sequence"/>
</dbReference>
<feature type="transmembrane region" description="Helical" evidence="9">
    <location>
        <begin position="683"/>
        <end position="710"/>
    </location>
</feature>
<dbReference type="Pfam" id="PF00001">
    <property type="entry name" value="7tm_1"/>
    <property type="match status" value="1"/>
</dbReference>
<keyword evidence="4 9" id="KW-0812">Transmembrane</keyword>
<feature type="transmembrane region" description="Helical" evidence="9">
    <location>
        <begin position="819"/>
        <end position="842"/>
    </location>
</feature>
<evidence type="ECO:0000313" key="10">
    <source>
        <dbReference type="EnsemblMetazoa" id="PPA20340.1"/>
    </source>
</evidence>
<dbReference type="InterPro" id="IPR043130">
    <property type="entry name" value="CDP-OH_PTrfase_TM_dom"/>
</dbReference>
<dbReference type="Gene3D" id="1.20.120.1760">
    <property type="match status" value="1"/>
</dbReference>
<evidence type="ECO:0000256" key="5">
    <source>
        <dbReference type="ARBA" id="ARBA00022989"/>
    </source>
</evidence>